<dbReference type="RefSeq" id="XP_012676968.1">
    <property type="nucleotide sequence ID" value="XM_012821514.3"/>
</dbReference>
<evidence type="ECO:0000256" key="2">
    <source>
        <dbReference type="ARBA" id="ARBA00022603"/>
    </source>
</evidence>
<dbReference type="SUPFAM" id="SSF53335">
    <property type="entry name" value="S-adenosyl-L-methionine-dependent methyltransferases"/>
    <property type="match status" value="1"/>
</dbReference>
<evidence type="ECO:0000256" key="4">
    <source>
        <dbReference type="ARBA" id="ARBA00022691"/>
    </source>
</evidence>
<dbReference type="PANTHER" id="PTHR13610:SF5">
    <property type="entry name" value="ADENINE NUCLEOTIDE TRANSLOCASE LYSINE N-METHYLTRANSFERASE"/>
    <property type="match status" value="1"/>
</dbReference>
<dbReference type="InterPro" id="IPR029063">
    <property type="entry name" value="SAM-dependent_MTases_sf"/>
</dbReference>
<organism evidence="6 7">
    <name type="scientific">Clupea harengus</name>
    <name type="common">Atlantic herring</name>
    <dbReference type="NCBI Taxonomy" id="7950"/>
    <lineage>
        <taxon>Eukaryota</taxon>
        <taxon>Metazoa</taxon>
        <taxon>Chordata</taxon>
        <taxon>Craniata</taxon>
        <taxon>Vertebrata</taxon>
        <taxon>Euteleostomi</taxon>
        <taxon>Actinopterygii</taxon>
        <taxon>Neopterygii</taxon>
        <taxon>Teleostei</taxon>
        <taxon>Clupei</taxon>
        <taxon>Clupeiformes</taxon>
        <taxon>Clupeoidei</taxon>
        <taxon>Clupeidae</taxon>
        <taxon>Clupea</taxon>
    </lineage>
</organism>
<dbReference type="RefSeq" id="XP_012676967.1">
    <property type="nucleotide sequence ID" value="XM_012821513.3"/>
</dbReference>
<dbReference type="CTD" id="65990"/>
<evidence type="ECO:0000256" key="1">
    <source>
        <dbReference type="ARBA" id="ARBA00010633"/>
    </source>
</evidence>
<keyword evidence="5" id="KW-0472">Membrane</keyword>
<dbReference type="GO" id="GO:0032259">
    <property type="term" value="P:methylation"/>
    <property type="evidence" value="ECO:0007669"/>
    <property type="project" value="UniProtKB-KW"/>
</dbReference>
<dbReference type="PANTHER" id="PTHR13610">
    <property type="entry name" value="METHYLTRANSFERASE DOMAIN-CONTAINING PROTEIN"/>
    <property type="match status" value="1"/>
</dbReference>
<dbReference type="GeneTree" id="ENSGT00390000014771"/>
<keyword evidence="5" id="KW-1133">Transmembrane helix</keyword>
<keyword evidence="3" id="KW-0808">Transferase</keyword>
<name>A0A6P3VNF2_CLUHA</name>
<keyword evidence="5" id="KW-0812">Transmembrane</keyword>
<dbReference type="InterPro" id="IPR026170">
    <property type="entry name" value="FAM173A/B"/>
</dbReference>
<keyword evidence="6" id="KW-1185">Reference proteome</keyword>
<dbReference type="AlphaFoldDB" id="A0A6P3VNF2"/>
<gene>
    <name evidence="7 8" type="primary">antkmt</name>
</gene>
<feature type="transmembrane region" description="Helical" evidence="5">
    <location>
        <begin position="20"/>
        <end position="43"/>
    </location>
</feature>
<dbReference type="Gene3D" id="3.40.50.150">
    <property type="entry name" value="Vaccinia Virus protein VP39"/>
    <property type="match status" value="1"/>
</dbReference>
<dbReference type="GO" id="GO:1905706">
    <property type="term" value="P:regulation of mitochondrial ATP synthesis coupled proton transport"/>
    <property type="evidence" value="ECO:0007669"/>
    <property type="project" value="TreeGrafter"/>
</dbReference>
<dbReference type="GeneID" id="105894956"/>
<accession>A0A6P3VNF2</accession>
<dbReference type="KEGG" id="char:105894956"/>
<keyword evidence="2" id="KW-0489">Methyltransferase</keyword>
<evidence type="ECO:0000313" key="6">
    <source>
        <dbReference type="Proteomes" id="UP000515152"/>
    </source>
</evidence>
<proteinExistence type="inferred from homology"/>
<dbReference type="OrthoDB" id="66144at2759"/>
<dbReference type="GO" id="GO:0005739">
    <property type="term" value="C:mitochondrion"/>
    <property type="evidence" value="ECO:0007669"/>
    <property type="project" value="TreeGrafter"/>
</dbReference>
<dbReference type="GO" id="GO:0016279">
    <property type="term" value="F:protein-lysine N-methyltransferase activity"/>
    <property type="evidence" value="ECO:0007669"/>
    <property type="project" value="InterPro"/>
</dbReference>
<keyword evidence="4" id="KW-0949">S-adenosyl-L-methionine</keyword>
<evidence type="ECO:0000313" key="8">
    <source>
        <dbReference type="RefSeq" id="XP_012676968.1"/>
    </source>
</evidence>
<evidence type="ECO:0000313" key="7">
    <source>
        <dbReference type="RefSeq" id="XP_012676967.1"/>
    </source>
</evidence>
<evidence type="ECO:0000256" key="5">
    <source>
        <dbReference type="SAM" id="Phobius"/>
    </source>
</evidence>
<sequence>MDTDTPDELLSEFRERRLGVWGVLQITAGTGLAVYAMWAGILMPGFRKVPLRLQVPYLPASRTQVRNVISLLHGRSGALADLGSGDGRIVLEAYKQGFSPAVGYELNPWLVRLANFHAWRAGYYGKVSYRQEDLWKVDLSRCKNVTVFLAPSVLTLLQEKLLAELPDDALVVAGRFPFRDWTPFQVEGEGVDRAWAYDMQALRQHNKPGVDIDSLQS</sequence>
<evidence type="ECO:0000256" key="3">
    <source>
        <dbReference type="ARBA" id="ARBA00022679"/>
    </source>
</evidence>
<protein>
    <submittedName>
        <fullName evidence="7 8">Adenine nucleotide translocase lysine N-methyltransferase</fullName>
    </submittedName>
</protein>
<dbReference type="Proteomes" id="UP000515152">
    <property type="component" value="Chromosome 1"/>
</dbReference>
<reference evidence="7 8" key="1">
    <citation type="submission" date="2025-04" db="UniProtKB">
        <authorList>
            <consortium name="RefSeq"/>
        </authorList>
    </citation>
    <scope>IDENTIFICATION</scope>
</reference>
<comment type="similarity">
    <text evidence="1">Belongs to the ANT/ATPSC lysine N-methyltransferase family.</text>
</comment>